<dbReference type="Proteomes" id="UP000030185">
    <property type="component" value="Unassembled WGS sequence"/>
</dbReference>
<keyword evidence="1" id="KW-1133">Transmembrane helix</keyword>
<keyword evidence="1" id="KW-0812">Transmembrane</keyword>
<comment type="caution">
    <text evidence="2">The sequence shown here is derived from an EMBL/GenBank/DDBJ whole genome shotgun (WGS) entry which is preliminary data.</text>
</comment>
<evidence type="ECO:0000313" key="2">
    <source>
        <dbReference type="EMBL" id="GAL86709.1"/>
    </source>
</evidence>
<dbReference type="AlphaFoldDB" id="A0A098LJP5"/>
<evidence type="ECO:0000256" key="1">
    <source>
        <dbReference type="SAM" id="Phobius"/>
    </source>
</evidence>
<reference evidence="2 3" key="1">
    <citation type="submission" date="2014-09" db="EMBL/GenBank/DDBJ databases">
        <title>Sporocytophaga myxococcoides PG-01 genome sequencing.</title>
        <authorList>
            <person name="Liu L."/>
            <person name="Gao P.J."/>
            <person name="Chen G.J."/>
            <person name="Wang L.S."/>
        </authorList>
    </citation>
    <scope>NUCLEOTIDE SEQUENCE [LARGE SCALE GENOMIC DNA]</scope>
    <source>
        <strain evidence="2 3">PG-01</strain>
    </source>
</reference>
<name>A0A098LJP5_9BACT</name>
<dbReference type="STRING" id="153721.MYP_3939"/>
<gene>
    <name evidence="2" type="ORF">MYP_3939</name>
</gene>
<feature type="transmembrane region" description="Helical" evidence="1">
    <location>
        <begin position="12"/>
        <end position="36"/>
    </location>
</feature>
<organism evidence="2 3">
    <name type="scientific">Sporocytophaga myxococcoides</name>
    <dbReference type="NCBI Taxonomy" id="153721"/>
    <lineage>
        <taxon>Bacteria</taxon>
        <taxon>Pseudomonadati</taxon>
        <taxon>Bacteroidota</taxon>
        <taxon>Cytophagia</taxon>
        <taxon>Cytophagales</taxon>
        <taxon>Cytophagaceae</taxon>
        <taxon>Sporocytophaga</taxon>
    </lineage>
</organism>
<evidence type="ECO:0000313" key="3">
    <source>
        <dbReference type="Proteomes" id="UP000030185"/>
    </source>
</evidence>
<keyword evidence="1" id="KW-0472">Membrane</keyword>
<protein>
    <submittedName>
        <fullName evidence="2">Uncharacterized protein</fullName>
    </submittedName>
</protein>
<keyword evidence="3" id="KW-1185">Reference proteome</keyword>
<accession>A0A098LJP5</accession>
<sequence length="405" mass="48871">MDELRRSVTNDTLVYIFLYFIYKHIFCLTIILNFYLMQAIQSKYLETTKWTRAIFKERFTTINIRIDDFRRFTKDVIVPLFEEVKSRNIASSFYYRLATDFWMGVTFGDIIQLDFSISPYNFKVHLKPLLYEKLNNYYDKKFLNDLDVKEICDKVIQHKTNLEGFDLWELRIISIEDFFIDNLTYIIGKKEVGIIRELSVKSSDCILNEIFKSEVTEATSEQNILDKSLLMYIPVIHSFFEDLEDMYEFSSWLVYKTIYQVKKVDNVHDLQEWKVKKILDANQYFEEQKDTFIGLTEYIFESLANKEDFDERWLNTWVKACFECKDKLLVRNRKERWPTLPFYYLEDETIFIKMAEDRYRHWQGIYFILKMINSQLGITFHSELNLFNALKNSLKTLAGKDKIYQ</sequence>
<dbReference type="EMBL" id="BBLT01000009">
    <property type="protein sequence ID" value="GAL86709.1"/>
    <property type="molecule type" value="Genomic_DNA"/>
</dbReference>
<proteinExistence type="predicted"/>